<reference evidence="2" key="1">
    <citation type="submission" date="2016-10" db="EMBL/GenBank/DDBJ databases">
        <title>Comparative genomics uncovers the prolific and rare metabolic potential of the cyanobacterial genus Moorea.</title>
        <authorList>
            <person name="Leao T."/>
            <person name="Castelao G."/>
            <person name="Korobeynikov A."/>
            <person name="Monroe E.A."/>
            <person name="Podell S."/>
            <person name="Glukhov E."/>
            <person name="Allen E."/>
            <person name="Gerwick W.H."/>
            <person name="Gerwick L."/>
        </authorList>
    </citation>
    <scope>NUCLEOTIDE SEQUENCE [LARGE SCALE GENOMIC DNA]</scope>
    <source>
        <strain evidence="2">PAL-8-15-08-1</strain>
    </source>
</reference>
<dbReference type="KEGG" id="mpro:BJP34_18995"/>
<evidence type="ECO:0000313" key="2">
    <source>
        <dbReference type="Proteomes" id="UP000177870"/>
    </source>
</evidence>
<gene>
    <name evidence="1" type="ORF">BJP34_18995</name>
</gene>
<dbReference type="Proteomes" id="UP000177870">
    <property type="component" value="Chromosome"/>
</dbReference>
<sequence>MNQALKESSNLLTADLKKLKIFLQKNSEVDFRKADLLHTPNLKKYKWIKFKDEEEKTRVLNLLKAYQRMLRIVPKGREDVAMMLLEGGFQSSVQIVNTPKKAFLKFFESDRELGKNVLKRAIAVHKIITLQYIARVEQAQPHARAVSRL</sequence>
<proteinExistence type="predicted"/>
<dbReference type="EMBL" id="CP017599">
    <property type="protein sequence ID" value="AOX01249.1"/>
    <property type="molecule type" value="Genomic_DNA"/>
</dbReference>
<name>A0A1D8TUC5_9CYAN</name>
<accession>A0A1D8TUC5</accession>
<protein>
    <submittedName>
        <fullName evidence="1">Uncharacterized protein</fullName>
    </submittedName>
</protein>
<dbReference type="AlphaFoldDB" id="A0A1D8TUC5"/>
<organism evidence="1 2">
    <name type="scientific">Moorena producens PAL-8-15-08-1</name>
    <dbReference type="NCBI Taxonomy" id="1458985"/>
    <lineage>
        <taxon>Bacteria</taxon>
        <taxon>Bacillati</taxon>
        <taxon>Cyanobacteriota</taxon>
        <taxon>Cyanophyceae</taxon>
        <taxon>Coleofasciculales</taxon>
        <taxon>Coleofasciculaceae</taxon>
        <taxon>Moorena</taxon>
    </lineage>
</organism>
<dbReference type="RefSeq" id="WP_070393694.1">
    <property type="nucleotide sequence ID" value="NZ_CP017599.1"/>
</dbReference>
<dbReference type="OrthoDB" id="7065597at2"/>
<evidence type="ECO:0000313" key="1">
    <source>
        <dbReference type="EMBL" id="AOX01249.1"/>
    </source>
</evidence>